<dbReference type="Proteomes" id="UP000783686">
    <property type="component" value="Unassembled WGS sequence"/>
</dbReference>
<evidence type="ECO:0000313" key="3">
    <source>
        <dbReference type="EMBL" id="CAD5207075.1"/>
    </source>
</evidence>
<keyword evidence="4" id="KW-1185">Reference proteome</keyword>
<feature type="region of interest" description="Disordered" evidence="2">
    <location>
        <begin position="115"/>
        <end position="134"/>
    </location>
</feature>
<dbReference type="Proteomes" id="UP000614601">
    <property type="component" value="Unassembled WGS sequence"/>
</dbReference>
<comment type="caution">
    <text evidence="3">The sequence shown here is derived from an EMBL/GenBank/DDBJ whole genome shotgun (WGS) entry which is preliminary data.</text>
</comment>
<evidence type="ECO:0000313" key="4">
    <source>
        <dbReference type="Proteomes" id="UP000614601"/>
    </source>
</evidence>
<protein>
    <submittedName>
        <fullName evidence="3">Uncharacterized protein</fullName>
    </submittedName>
</protein>
<feature type="compositionally biased region" description="Acidic residues" evidence="2">
    <location>
        <begin position="119"/>
        <end position="134"/>
    </location>
</feature>
<keyword evidence="1" id="KW-0175">Coiled coil</keyword>
<feature type="coiled-coil region" evidence="1">
    <location>
        <begin position="42"/>
        <end position="103"/>
    </location>
</feature>
<dbReference type="EMBL" id="CAJFDH010000001">
    <property type="protein sequence ID" value="CAD5207075.1"/>
    <property type="molecule type" value="Genomic_DNA"/>
</dbReference>
<name>A0A811JUT3_9BILA</name>
<dbReference type="AlphaFoldDB" id="A0A811JUT3"/>
<accession>A0A811JUT3</accession>
<organism evidence="3 4">
    <name type="scientific">Bursaphelenchus okinawaensis</name>
    <dbReference type="NCBI Taxonomy" id="465554"/>
    <lineage>
        <taxon>Eukaryota</taxon>
        <taxon>Metazoa</taxon>
        <taxon>Ecdysozoa</taxon>
        <taxon>Nematoda</taxon>
        <taxon>Chromadorea</taxon>
        <taxon>Rhabditida</taxon>
        <taxon>Tylenchina</taxon>
        <taxon>Tylenchomorpha</taxon>
        <taxon>Aphelenchoidea</taxon>
        <taxon>Aphelenchoididae</taxon>
        <taxon>Bursaphelenchus</taxon>
    </lineage>
</organism>
<dbReference type="EMBL" id="CAJFCW020000001">
    <property type="protein sequence ID" value="CAG9084234.1"/>
    <property type="molecule type" value="Genomic_DNA"/>
</dbReference>
<reference evidence="3" key="1">
    <citation type="submission" date="2020-09" db="EMBL/GenBank/DDBJ databases">
        <authorList>
            <person name="Kikuchi T."/>
        </authorList>
    </citation>
    <scope>NUCLEOTIDE SEQUENCE</scope>
    <source>
        <strain evidence="3">SH1</strain>
    </source>
</reference>
<gene>
    <name evidence="3" type="ORF">BOKJ2_LOCUS1759</name>
</gene>
<evidence type="ECO:0000256" key="2">
    <source>
        <dbReference type="SAM" id="MobiDB-lite"/>
    </source>
</evidence>
<sequence length="134" mass="16406">MDDKVKEIGHNQDLRKTLLTYHYIDYGHVVAAYRYDSELEFTNHLQNKLDELGKECERLEEQQRLQLEEQQRHELEEQQRLELEEQQRLELEEQQRLELEEQERLEYETLLPEMKEIDGFGDDEEDVLGIQEDW</sequence>
<proteinExistence type="predicted"/>
<evidence type="ECO:0000256" key="1">
    <source>
        <dbReference type="SAM" id="Coils"/>
    </source>
</evidence>